<accession>A0A0M3QZR1</accession>
<gene>
    <name evidence="1" type="ORF">Dbus_chrXg1675</name>
</gene>
<name>A0A0M3QZR1_DROBS</name>
<keyword evidence="2" id="KW-1185">Reference proteome</keyword>
<dbReference type="AlphaFoldDB" id="A0A0M3QZR1"/>
<protein>
    <submittedName>
        <fullName evidence="1">CG31819</fullName>
    </submittedName>
</protein>
<dbReference type="EMBL" id="CP012528">
    <property type="protein sequence ID" value="ALC49819.1"/>
    <property type="molecule type" value="Genomic_DNA"/>
</dbReference>
<reference evidence="1 2" key="1">
    <citation type="submission" date="2015-08" db="EMBL/GenBank/DDBJ databases">
        <title>Ancestral chromatin configuration constrains chromatin evolution on differentiating sex chromosomes in Drosophila.</title>
        <authorList>
            <person name="Zhou Q."/>
            <person name="Bachtrog D."/>
        </authorList>
    </citation>
    <scope>NUCLEOTIDE SEQUENCE [LARGE SCALE GENOMIC DNA]</scope>
    <source>
        <tissue evidence="1">Whole larvae</tissue>
    </source>
</reference>
<dbReference type="Gene3D" id="3.80.10.10">
    <property type="entry name" value="Ribonuclease Inhibitor"/>
    <property type="match status" value="1"/>
</dbReference>
<evidence type="ECO:0000313" key="2">
    <source>
        <dbReference type="Proteomes" id="UP000494163"/>
    </source>
</evidence>
<dbReference type="InterPro" id="IPR032675">
    <property type="entry name" value="LRR_dom_sf"/>
</dbReference>
<sequence length="482" mass="55946">MKSLPQLLPTPSSTLPSLEFQRRKLRAVLNKLSLSDQLELYRYQQELRPVCDHMWRKQHKRLDFRSVERNLQGEPLSYFLNRMSENYRYVYFTADRLQENLNVLETAGIKALSNVKHCELFLSQKAEQKPPKPEDEQQQPLHVMLPPSASQCGAGDAGLGRAPGPGRVVGLAAVLGGAMMPQWPLHALPKMLRNLKRLKVHCEVQVHFIEQFPMLELLVLHGEIAQSALTGILERCKKLKRLFIKAPRPPSHLQGIASCRRLQDISLPLVLFNQVSDQIMPLPNLHLLELHFGTLAHSPPLLIDSMRYVLQHSSKSVEIMQLNCKHFESPYWMREAGLDCCRQLQGLVLYNCRFDDREISELNMPRVESYLVLSNCPDLKEYQLIDIVKRCSRLNELYLIDCPLLSGRILQGIYRIRQSEKIDYPINIILSHCDAISKEYQEAYTDYWQFKLDVLKLDRLLREHHIMEDLQIFFHKNQTDKS</sequence>
<organism evidence="1 2">
    <name type="scientific">Drosophila busckii</name>
    <name type="common">Fruit fly</name>
    <dbReference type="NCBI Taxonomy" id="30019"/>
    <lineage>
        <taxon>Eukaryota</taxon>
        <taxon>Metazoa</taxon>
        <taxon>Ecdysozoa</taxon>
        <taxon>Arthropoda</taxon>
        <taxon>Hexapoda</taxon>
        <taxon>Insecta</taxon>
        <taxon>Pterygota</taxon>
        <taxon>Neoptera</taxon>
        <taxon>Endopterygota</taxon>
        <taxon>Diptera</taxon>
        <taxon>Brachycera</taxon>
        <taxon>Muscomorpha</taxon>
        <taxon>Ephydroidea</taxon>
        <taxon>Drosophilidae</taxon>
        <taxon>Drosophila</taxon>
    </lineage>
</organism>
<dbReference type="OMA" id="MAQWPLH"/>
<proteinExistence type="predicted"/>
<evidence type="ECO:0000313" key="1">
    <source>
        <dbReference type="EMBL" id="ALC49819.1"/>
    </source>
</evidence>
<dbReference type="Proteomes" id="UP000494163">
    <property type="component" value="Chromosome X"/>
</dbReference>
<dbReference type="OrthoDB" id="550575at2759"/>
<dbReference type="SUPFAM" id="SSF52047">
    <property type="entry name" value="RNI-like"/>
    <property type="match status" value="1"/>
</dbReference>